<feature type="domain" description="Peptidase MA-like" evidence="1">
    <location>
        <begin position="109"/>
        <end position="209"/>
    </location>
</feature>
<proteinExistence type="predicted"/>
<dbReference type="InterPro" id="IPR039568">
    <property type="entry name" value="Peptidase_MA-like_dom"/>
</dbReference>
<comment type="caution">
    <text evidence="2">The sequence shown here is derived from an EMBL/GenBank/DDBJ whole genome shotgun (WGS) entry which is preliminary data.</text>
</comment>
<protein>
    <recommendedName>
        <fullName evidence="1">Peptidase MA-like domain-containing protein</fullName>
    </recommendedName>
</protein>
<sequence length="236" mass="27704">MIKNKKRELFSLSTTAKGTIYYSFDDNFIGEVKKMLQQCYRRNVKFFKREIDGVDLVLLYTRQEMDDLSGHKTPPWLVGRADPSTQSQICIFSPEVFEKVSNHNKNEFKKILCHEIAHLFTSAIHKGYRPQWFDEGLACFVAGQINLASNFSINFNPRTIFLLGTSKQWSKNVAKPSIQGYWHSWRAVSYLIKKYGKLQLLYFLSSLGDRCNNIIFYKKFRHVYNKDFLEVIKQIN</sequence>
<name>A0A0G0U7K2_9BACT</name>
<accession>A0A0G0U7K2</accession>
<dbReference type="AlphaFoldDB" id="A0A0G0U7K2"/>
<evidence type="ECO:0000313" key="3">
    <source>
        <dbReference type="Proteomes" id="UP000034601"/>
    </source>
</evidence>
<organism evidence="2 3">
    <name type="scientific">Candidatus Daviesbacteria bacterium GW2011_GWA2_40_9</name>
    <dbReference type="NCBI Taxonomy" id="1618424"/>
    <lineage>
        <taxon>Bacteria</taxon>
        <taxon>Candidatus Daviesiibacteriota</taxon>
    </lineage>
</organism>
<evidence type="ECO:0000259" key="1">
    <source>
        <dbReference type="Pfam" id="PF13485"/>
    </source>
</evidence>
<dbReference type="EMBL" id="LCAB01000007">
    <property type="protein sequence ID" value="KKR83171.1"/>
    <property type="molecule type" value="Genomic_DNA"/>
</dbReference>
<gene>
    <name evidence="2" type="ORF">UU29_C0007G0041</name>
</gene>
<reference evidence="2 3" key="1">
    <citation type="journal article" date="2015" name="Nature">
        <title>rRNA introns, odd ribosomes, and small enigmatic genomes across a large radiation of phyla.</title>
        <authorList>
            <person name="Brown C.T."/>
            <person name="Hug L.A."/>
            <person name="Thomas B.C."/>
            <person name="Sharon I."/>
            <person name="Castelle C.J."/>
            <person name="Singh A."/>
            <person name="Wilkins M.J."/>
            <person name="Williams K.H."/>
            <person name="Banfield J.F."/>
        </authorList>
    </citation>
    <scope>NUCLEOTIDE SEQUENCE [LARGE SCALE GENOMIC DNA]</scope>
</reference>
<dbReference type="Proteomes" id="UP000034601">
    <property type="component" value="Unassembled WGS sequence"/>
</dbReference>
<evidence type="ECO:0000313" key="2">
    <source>
        <dbReference type="EMBL" id="KKR83171.1"/>
    </source>
</evidence>
<dbReference type="Pfam" id="PF13485">
    <property type="entry name" value="Peptidase_MA_2"/>
    <property type="match status" value="1"/>
</dbReference>